<evidence type="ECO:0000313" key="5">
    <source>
        <dbReference type="EMBL" id="MCC9273547.1"/>
    </source>
</evidence>
<keyword evidence="1" id="KW-0805">Transcription regulation</keyword>
<reference evidence="5" key="1">
    <citation type="journal article" date="2021" name="PeerJ">
        <title>Extensive microbial diversity within the chicken gut microbiome revealed by metagenomics and culture.</title>
        <authorList>
            <person name="Gilroy R."/>
            <person name="Ravi A."/>
            <person name="Getino M."/>
            <person name="Pursley I."/>
            <person name="Horton D.L."/>
            <person name="Alikhan N.F."/>
            <person name="Baker D."/>
            <person name="Gharbi K."/>
            <person name="Hall N."/>
            <person name="Watson M."/>
            <person name="Adriaenssens E.M."/>
            <person name="Foster-Nyarko E."/>
            <person name="Jarju S."/>
            <person name="Secka A."/>
            <person name="Antonio M."/>
            <person name="Oren A."/>
            <person name="Chaudhuri R.R."/>
            <person name="La Ragione R."/>
            <person name="Hildebrand F."/>
            <person name="Pallen M.J."/>
        </authorList>
    </citation>
    <scope>NUCLEOTIDE SEQUENCE</scope>
    <source>
        <strain evidence="5">150</strain>
    </source>
</reference>
<accession>A0A9E3ZUN6</accession>
<sequence>METLGSRLRKLREQRNMTQTELSQTLGMKTYTTVSKWESDDNFPKGKDLKVLAELFNVSSDYLLGLEKEITNKMSIESIYNQLDQPRKTKVYNFAEYQLREQNKKTRINIVIRGYVSAGTGEWLEETIEEVSYEGEIPEHDFAVKVNGESMLPLFADGEIIFVKATSEARDGQIIICQVNSEAYVKKLSGNKLVSLNKQYEDILISETDDFKIFGIVVL</sequence>
<dbReference type="Pfam" id="PF01381">
    <property type="entry name" value="HTH_3"/>
    <property type="match status" value="1"/>
</dbReference>
<dbReference type="Pfam" id="PF00717">
    <property type="entry name" value="Peptidase_S24"/>
    <property type="match status" value="1"/>
</dbReference>
<dbReference type="SUPFAM" id="SSF47413">
    <property type="entry name" value="lambda repressor-like DNA-binding domains"/>
    <property type="match status" value="1"/>
</dbReference>
<comment type="caution">
    <text evidence="5">The sequence shown here is derived from an EMBL/GenBank/DDBJ whole genome shotgun (WGS) entry which is preliminary data.</text>
</comment>
<organism evidence="5 6">
    <name type="scientific">Enterococcus aquimarinus</name>
    <dbReference type="NCBI Taxonomy" id="328396"/>
    <lineage>
        <taxon>Bacteria</taxon>
        <taxon>Bacillati</taxon>
        <taxon>Bacillota</taxon>
        <taxon>Bacilli</taxon>
        <taxon>Lactobacillales</taxon>
        <taxon>Enterococcaceae</taxon>
        <taxon>Enterococcus</taxon>
    </lineage>
</organism>
<gene>
    <name evidence="5" type="ORF">K8V42_04575</name>
</gene>
<keyword evidence="2" id="KW-0238">DNA-binding</keyword>
<evidence type="ECO:0000256" key="3">
    <source>
        <dbReference type="ARBA" id="ARBA00023163"/>
    </source>
</evidence>
<name>A0A9E3ZUN6_9ENTE</name>
<dbReference type="AlphaFoldDB" id="A0A9E3ZUN6"/>
<dbReference type="InterPro" id="IPR039418">
    <property type="entry name" value="LexA-like"/>
</dbReference>
<dbReference type="Gene3D" id="1.10.260.40">
    <property type="entry name" value="lambda repressor-like DNA-binding domains"/>
    <property type="match status" value="1"/>
</dbReference>
<dbReference type="PROSITE" id="PS50943">
    <property type="entry name" value="HTH_CROC1"/>
    <property type="match status" value="1"/>
</dbReference>
<evidence type="ECO:0000259" key="4">
    <source>
        <dbReference type="PROSITE" id="PS50943"/>
    </source>
</evidence>
<protein>
    <submittedName>
        <fullName evidence="5">XRE family transcriptional regulator</fullName>
    </submittedName>
</protein>
<keyword evidence="3" id="KW-0804">Transcription</keyword>
<dbReference type="PANTHER" id="PTHR40661:SF1">
    <property type="entry name" value="HTH CRO_C1-TYPE DOMAIN-CONTAINING PROTEIN"/>
    <property type="match status" value="1"/>
</dbReference>
<dbReference type="InterPro" id="IPR010982">
    <property type="entry name" value="Lambda_DNA-bd_dom_sf"/>
</dbReference>
<dbReference type="InterPro" id="IPR036286">
    <property type="entry name" value="LexA/Signal_pep-like_sf"/>
</dbReference>
<dbReference type="SUPFAM" id="SSF51306">
    <property type="entry name" value="LexA/Signal peptidase"/>
    <property type="match status" value="1"/>
</dbReference>
<dbReference type="CDD" id="cd06529">
    <property type="entry name" value="S24_LexA-like"/>
    <property type="match status" value="1"/>
</dbReference>
<evidence type="ECO:0000256" key="1">
    <source>
        <dbReference type="ARBA" id="ARBA00023015"/>
    </source>
</evidence>
<dbReference type="Gene3D" id="2.10.109.10">
    <property type="entry name" value="Umud Fragment, subunit A"/>
    <property type="match status" value="1"/>
</dbReference>
<evidence type="ECO:0000313" key="6">
    <source>
        <dbReference type="Proteomes" id="UP000813384"/>
    </source>
</evidence>
<feature type="domain" description="HTH cro/C1-type" evidence="4">
    <location>
        <begin position="8"/>
        <end position="63"/>
    </location>
</feature>
<dbReference type="CDD" id="cd00093">
    <property type="entry name" value="HTH_XRE"/>
    <property type="match status" value="1"/>
</dbReference>
<dbReference type="GO" id="GO:0003677">
    <property type="term" value="F:DNA binding"/>
    <property type="evidence" value="ECO:0007669"/>
    <property type="project" value="UniProtKB-KW"/>
</dbReference>
<proteinExistence type="predicted"/>
<dbReference type="InterPro" id="IPR001387">
    <property type="entry name" value="Cro/C1-type_HTH"/>
</dbReference>
<dbReference type="EMBL" id="JAJJVO010000071">
    <property type="protein sequence ID" value="MCC9273547.1"/>
    <property type="molecule type" value="Genomic_DNA"/>
</dbReference>
<dbReference type="SMART" id="SM00530">
    <property type="entry name" value="HTH_XRE"/>
    <property type="match status" value="1"/>
</dbReference>
<reference evidence="5" key="2">
    <citation type="submission" date="2021-11" db="EMBL/GenBank/DDBJ databases">
        <authorList>
            <person name="Gilroy R."/>
        </authorList>
    </citation>
    <scope>NUCLEOTIDE SEQUENCE</scope>
    <source>
        <strain evidence="5">150</strain>
    </source>
</reference>
<evidence type="ECO:0000256" key="2">
    <source>
        <dbReference type="ARBA" id="ARBA00023125"/>
    </source>
</evidence>
<dbReference type="Proteomes" id="UP000813384">
    <property type="component" value="Unassembled WGS sequence"/>
</dbReference>
<dbReference type="PANTHER" id="PTHR40661">
    <property type="match status" value="1"/>
</dbReference>
<dbReference type="InterPro" id="IPR015927">
    <property type="entry name" value="Peptidase_S24_S26A/B/C"/>
</dbReference>